<dbReference type="RefSeq" id="WP_309715229.1">
    <property type="nucleotide sequence ID" value="NZ_JARWAM010000001.1"/>
</dbReference>
<reference evidence="3 4" key="1">
    <citation type="submission" date="2023-04" db="EMBL/GenBank/DDBJ databases">
        <title>A long-awaited taxogenomic arrangement of the family Halomonadaceae.</title>
        <authorList>
            <person name="De La Haba R."/>
            <person name="Chuvochina M."/>
            <person name="Wittouck S."/>
            <person name="Arahal D.R."/>
            <person name="Sanchez-Porro C."/>
            <person name="Hugenholtz P."/>
            <person name="Ventosa A."/>
        </authorList>
    </citation>
    <scope>NUCLEOTIDE SEQUENCE [LARGE SCALE GENOMIC DNA]</scope>
    <source>
        <strain evidence="3 4">DSM 26770</strain>
    </source>
</reference>
<evidence type="ECO:0000256" key="1">
    <source>
        <dbReference type="ARBA" id="ARBA00006611"/>
    </source>
</evidence>
<dbReference type="EMBL" id="JARWAM010000001">
    <property type="protein sequence ID" value="MDR5903653.1"/>
    <property type="molecule type" value="Genomic_DNA"/>
</dbReference>
<dbReference type="SMART" id="SM00382">
    <property type="entry name" value="AAA"/>
    <property type="match status" value="1"/>
</dbReference>
<dbReference type="NCBIfam" id="TIGR01420">
    <property type="entry name" value="pilT_fam"/>
    <property type="match status" value="1"/>
</dbReference>
<comment type="similarity">
    <text evidence="1">Belongs to the GSP E family.</text>
</comment>
<dbReference type="InterPro" id="IPR050921">
    <property type="entry name" value="T4SS_GSP_E_ATPase"/>
</dbReference>
<keyword evidence="4" id="KW-1185">Reference proteome</keyword>
<sequence length="378" mass="41747">MTANEWLQQLLQIIVEQQASDLLISVGAPPTLKVAGKLTALGEQGLSQAQVAELVKAAMPDNQRQRFAAEQEANFALSLPGQGRFRVSAFQQRNQPAMVLRRIAFDIPHLEELALPPALGELVNAKRGLVFVVGGTGTGKSTTLASMIQQRNETLGGHIITIEDPIEYIHPHKKAIINQREVGIDTESFEVALKNTLRQAPDVILIGEVRTRETMEHALTFAETGHLCLATLHANNANQALDRIINFFPAERHDQIWLDLSLNLQAIVAQQLLPTRDGGRRAAIEIMLRSPLVSDLIRKGDVGEIKNIMARSRDLGMQTFDQALYDLYREGVISQEAALVHADSANDLRLMIKFGDSGGIEQLKEDAGHLKLRDEDDF</sequence>
<evidence type="ECO:0000313" key="3">
    <source>
        <dbReference type="EMBL" id="MDR5903653.1"/>
    </source>
</evidence>
<dbReference type="InterPro" id="IPR027417">
    <property type="entry name" value="P-loop_NTPase"/>
</dbReference>
<dbReference type="Gene3D" id="3.40.50.300">
    <property type="entry name" value="P-loop containing nucleotide triphosphate hydrolases"/>
    <property type="match status" value="1"/>
</dbReference>
<evidence type="ECO:0000259" key="2">
    <source>
        <dbReference type="SMART" id="SM00382"/>
    </source>
</evidence>
<dbReference type="Proteomes" id="UP001251374">
    <property type="component" value="Unassembled WGS sequence"/>
</dbReference>
<dbReference type="InterPro" id="IPR003593">
    <property type="entry name" value="AAA+_ATPase"/>
</dbReference>
<protein>
    <submittedName>
        <fullName evidence="3">PilT/PilU family type 4a pilus ATPase</fullName>
    </submittedName>
</protein>
<dbReference type="CDD" id="cd01131">
    <property type="entry name" value="PilT"/>
    <property type="match status" value="1"/>
</dbReference>
<comment type="caution">
    <text evidence="3">The sequence shown here is derived from an EMBL/GenBank/DDBJ whole genome shotgun (WGS) entry which is preliminary data.</text>
</comment>
<proteinExistence type="inferred from homology"/>
<evidence type="ECO:0000313" key="4">
    <source>
        <dbReference type="Proteomes" id="UP001251374"/>
    </source>
</evidence>
<dbReference type="PANTHER" id="PTHR30486">
    <property type="entry name" value="TWITCHING MOTILITY PROTEIN PILT"/>
    <property type="match status" value="1"/>
</dbReference>
<feature type="domain" description="AAA+ ATPase" evidence="2">
    <location>
        <begin position="126"/>
        <end position="251"/>
    </location>
</feature>
<name>A0ABU1H9G3_9GAMM</name>
<dbReference type="Gene3D" id="3.30.450.90">
    <property type="match status" value="1"/>
</dbReference>
<dbReference type="PANTHER" id="PTHR30486:SF12">
    <property type="entry name" value="TYPE IV PILUS ATPASE PILU"/>
    <property type="match status" value="1"/>
</dbReference>
<accession>A0ABU1H9G3</accession>
<gene>
    <name evidence="3" type="ORF">QC821_00015</name>
</gene>
<dbReference type="SUPFAM" id="SSF52540">
    <property type="entry name" value="P-loop containing nucleoside triphosphate hydrolases"/>
    <property type="match status" value="1"/>
</dbReference>
<organism evidence="3 4">
    <name type="scientific">Franzmannia qiaohouensis</name>
    <dbReference type="NCBI Taxonomy" id="1329370"/>
    <lineage>
        <taxon>Bacteria</taxon>
        <taxon>Pseudomonadati</taxon>
        <taxon>Pseudomonadota</taxon>
        <taxon>Gammaproteobacteria</taxon>
        <taxon>Oceanospirillales</taxon>
        <taxon>Halomonadaceae</taxon>
        <taxon>Franzmannia</taxon>
    </lineage>
</organism>
<dbReference type="Pfam" id="PF00437">
    <property type="entry name" value="T2SSE"/>
    <property type="match status" value="1"/>
</dbReference>
<dbReference type="InterPro" id="IPR006321">
    <property type="entry name" value="PilT/PilU"/>
</dbReference>
<dbReference type="InterPro" id="IPR001482">
    <property type="entry name" value="T2SS/T4SS_dom"/>
</dbReference>